<reference evidence="4 5" key="1">
    <citation type="submission" date="2020-10" db="EMBL/GenBank/DDBJ databases">
        <title>Degradation of 1,4-Dioxane by Xanthobacter sp. YN2, via a Novel Group-2 Soluble Di-Iron Monooxygenase.</title>
        <authorList>
            <person name="Ma F."/>
            <person name="Wang Y."/>
            <person name="Yang J."/>
            <person name="Guo H."/>
            <person name="Su D."/>
            <person name="Yu L."/>
        </authorList>
    </citation>
    <scope>NUCLEOTIDE SEQUENCE [LARGE SCALE GENOMIC DNA]</scope>
    <source>
        <strain evidence="4 5">YN2</strain>
    </source>
</reference>
<gene>
    <name evidence="4" type="ORF">EZH22_12465</name>
</gene>
<dbReference type="PANTHER" id="PTHR43673:SF10">
    <property type="entry name" value="NADH DEHYDROGENASE_NAD(P)H NITROREDUCTASE XCC3605-RELATED"/>
    <property type="match status" value="1"/>
</dbReference>
<sequence>MPHDRCRCPRQSEHPVEPLFLERWSPRAFTGEEIPQAELNSIFEAARWAPSSFNSQPWRFLYARRGTPAFDTFLSLLVPFNQQWAQNAAVLIVVVSARSFVRPGTTEPVSARSHSFDAGAAWANLALQATKLGWHAHGMGGFDAEKARTELKVPDDYEVEIAVALGRRGDKSLLPESFHKGETPSGRRPLAETVFEGAFPAA</sequence>
<keyword evidence="2" id="KW-0560">Oxidoreductase</keyword>
<evidence type="ECO:0000259" key="3">
    <source>
        <dbReference type="Pfam" id="PF00881"/>
    </source>
</evidence>
<name>A0A974PT99_9HYPH</name>
<dbReference type="PANTHER" id="PTHR43673">
    <property type="entry name" value="NAD(P)H NITROREDUCTASE YDGI-RELATED"/>
    <property type="match status" value="1"/>
</dbReference>
<dbReference type="AlphaFoldDB" id="A0A974PT99"/>
<dbReference type="InterPro" id="IPR029479">
    <property type="entry name" value="Nitroreductase"/>
</dbReference>
<organism evidence="4 5">
    <name type="scientific">Xanthobacter dioxanivorans</name>
    <dbReference type="NCBI Taxonomy" id="2528964"/>
    <lineage>
        <taxon>Bacteria</taxon>
        <taxon>Pseudomonadati</taxon>
        <taxon>Pseudomonadota</taxon>
        <taxon>Alphaproteobacteria</taxon>
        <taxon>Hyphomicrobiales</taxon>
        <taxon>Xanthobacteraceae</taxon>
        <taxon>Xanthobacter</taxon>
    </lineage>
</organism>
<protein>
    <submittedName>
        <fullName evidence="4">Nitroreductase family protein</fullName>
    </submittedName>
</protein>
<evidence type="ECO:0000313" key="5">
    <source>
        <dbReference type="Proteomes" id="UP000596427"/>
    </source>
</evidence>
<evidence type="ECO:0000313" key="4">
    <source>
        <dbReference type="EMBL" id="QRG09004.1"/>
    </source>
</evidence>
<dbReference type="RefSeq" id="WP_203195921.1">
    <property type="nucleotide sequence ID" value="NZ_CP063362.1"/>
</dbReference>
<dbReference type="InterPro" id="IPR000415">
    <property type="entry name" value="Nitroreductase-like"/>
</dbReference>
<dbReference type="Proteomes" id="UP000596427">
    <property type="component" value="Chromosome"/>
</dbReference>
<keyword evidence="5" id="KW-1185">Reference proteome</keyword>
<dbReference type="Gene3D" id="3.40.109.10">
    <property type="entry name" value="NADH Oxidase"/>
    <property type="match status" value="1"/>
</dbReference>
<dbReference type="Pfam" id="PF00881">
    <property type="entry name" value="Nitroreductase"/>
    <property type="match status" value="1"/>
</dbReference>
<dbReference type="GO" id="GO:0016491">
    <property type="term" value="F:oxidoreductase activity"/>
    <property type="evidence" value="ECO:0007669"/>
    <property type="project" value="UniProtKB-KW"/>
</dbReference>
<dbReference type="EMBL" id="CP063362">
    <property type="protein sequence ID" value="QRG09004.1"/>
    <property type="molecule type" value="Genomic_DNA"/>
</dbReference>
<evidence type="ECO:0000256" key="1">
    <source>
        <dbReference type="ARBA" id="ARBA00007118"/>
    </source>
</evidence>
<dbReference type="KEGG" id="xdi:EZH22_12465"/>
<dbReference type="CDD" id="cd02138">
    <property type="entry name" value="TdsD-like"/>
    <property type="match status" value="1"/>
</dbReference>
<proteinExistence type="inferred from homology"/>
<evidence type="ECO:0000256" key="2">
    <source>
        <dbReference type="ARBA" id="ARBA00023002"/>
    </source>
</evidence>
<dbReference type="SUPFAM" id="SSF55469">
    <property type="entry name" value="FMN-dependent nitroreductase-like"/>
    <property type="match status" value="1"/>
</dbReference>
<accession>A0A974PT99</accession>
<feature type="domain" description="Nitroreductase" evidence="3">
    <location>
        <begin position="22"/>
        <end position="167"/>
    </location>
</feature>
<comment type="similarity">
    <text evidence="1">Belongs to the nitroreductase family.</text>
</comment>